<sequence>MKIANPIYDVVFKYLMQDNDIARLILSTIIGEEIEALDFLPQETAIALEERSLTVYRLDFSARIRKPDGAARNVIIEIQKAKFAADIMRFRRYLGSQYQNKANTYTVTIAGKKIERAMPIISIYFLGYRLDHTSAPAIKVAREYRDLVSGEEIQEREAFIESLTHDSYVIQIPCLHPDRKTDLEWLLGIFDQRLIISDNKHILEIEEKSYPEKYRAIVRLLHRATTEPKVKETMEAEDEILRELQDLERRIAGKDKALGEKDKALGEKDKALGEKDKALGEKDKVIEERDKVIEEKDKAMEEKDKALEESRYIIRELRKRIPENPL</sequence>
<protein>
    <submittedName>
        <fullName evidence="2">PD-(D/E)XK nuclease family transposase</fullName>
    </submittedName>
</protein>
<accession>A0A450WH34</accession>
<gene>
    <name evidence="2" type="ORF">BECKLPF1236B_GA0070989_10937</name>
</gene>
<dbReference type="Gene3D" id="6.10.250.1010">
    <property type="match status" value="1"/>
</dbReference>
<organism evidence="2">
    <name type="scientific">Candidatus Kentrum sp. LPFa</name>
    <dbReference type="NCBI Taxonomy" id="2126335"/>
    <lineage>
        <taxon>Bacteria</taxon>
        <taxon>Pseudomonadati</taxon>
        <taxon>Pseudomonadota</taxon>
        <taxon>Gammaproteobacteria</taxon>
        <taxon>Candidatus Kentrum</taxon>
    </lineage>
</organism>
<keyword evidence="1" id="KW-0175">Coiled coil</keyword>
<name>A0A450WH34_9GAMM</name>
<evidence type="ECO:0000256" key="1">
    <source>
        <dbReference type="SAM" id="Coils"/>
    </source>
</evidence>
<evidence type="ECO:0000313" key="2">
    <source>
        <dbReference type="EMBL" id="VFK16334.1"/>
    </source>
</evidence>
<reference evidence="2" key="1">
    <citation type="submission" date="2019-02" db="EMBL/GenBank/DDBJ databases">
        <authorList>
            <person name="Gruber-Vodicka R. H."/>
            <person name="Seah K. B. B."/>
        </authorList>
    </citation>
    <scope>NUCLEOTIDE SEQUENCE</scope>
    <source>
        <strain evidence="2">BECK_S313</strain>
    </source>
</reference>
<proteinExistence type="predicted"/>
<dbReference type="EMBL" id="CAADFK010000093">
    <property type="protein sequence ID" value="VFK16334.1"/>
    <property type="molecule type" value="Genomic_DNA"/>
</dbReference>
<feature type="coiled-coil region" evidence="1">
    <location>
        <begin position="230"/>
        <end position="257"/>
    </location>
</feature>
<feature type="coiled-coil region" evidence="1">
    <location>
        <begin position="282"/>
        <end position="309"/>
    </location>
</feature>
<dbReference type="AlphaFoldDB" id="A0A450WH34"/>